<accession>A0ABR8MTW5</accession>
<evidence type="ECO:0000256" key="4">
    <source>
        <dbReference type="ARBA" id="ARBA00022801"/>
    </source>
</evidence>
<dbReference type="InterPro" id="IPR036156">
    <property type="entry name" value="Beta-gal/glucu_dom_sf"/>
</dbReference>
<dbReference type="InterPro" id="IPR004199">
    <property type="entry name" value="B-gal_small/dom_5"/>
</dbReference>
<dbReference type="InterPro" id="IPR014718">
    <property type="entry name" value="GH-type_carb-bd"/>
</dbReference>
<evidence type="ECO:0000259" key="8">
    <source>
        <dbReference type="SMART" id="SM01038"/>
    </source>
</evidence>
<gene>
    <name evidence="9" type="ORF">H8B09_02450</name>
</gene>
<dbReference type="SUPFAM" id="SSF74650">
    <property type="entry name" value="Galactose mutarotase-like"/>
    <property type="match status" value="1"/>
</dbReference>
<dbReference type="Gene3D" id="3.20.20.80">
    <property type="entry name" value="Glycosidases"/>
    <property type="match status" value="1"/>
</dbReference>
<dbReference type="Gene3D" id="2.70.98.10">
    <property type="match status" value="1"/>
</dbReference>
<dbReference type="InterPro" id="IPR032312">
    <property type="entry name" value="LacZ_4"/>
</dbReference>
<dbReference type="PANTHER" id="PTHR46323:SF2">
    <property type="entry name" value="BETA-GALACTOSIDASE"/>
    <property type="match status" value="1"/>
</dbReference>
<dbReference type="PRINTS" id="PR00132">
    <property type="entry name" value="GLHYDRLASE2"/>
</dbReference>
<dbReference type="PANTHER" id="PTHR46323">
    <property type="entry name" value="BETA-GALACTOSIDASE"/>
    <property type="match status" value="1"/>
</dbReference>
<evidence type="ECO:0000256" key="6">
    <source>
        <dbReference type="ARBA" id="ARBA00032230"/>
    </source>
</evidence>
<evidence type="ECO:0000313" key="9">
    <source>
        <dbReference type="EMBL" id="MBD3917599.1"/>
    </source>
</evidence>
<comment type="similarity">
    <text evidence="2 7">Belongs to the glycosyl hydrolase 2 family.</text>
</comment>
<dbReference type="PROSITE" id="PS00719">
    <property type="entry name" value="GLYCOSYL_HYDROL_F2_1"/>
    <property type="match status" value="1"/>
</dbReference>
<dbReference type="InterPro" id="IPR006104">
    <property type="entry name" value="Glyco_hydro_2_N"/>
</dbReference>
<keyword evidence="10" id="KW-1185">Reference proteome</keyword>
<dbReference type="InterPro" id="IPR017853">
    <property type="entry name" value="GH"/>
</dbReference>
<evidence type="ECO:0000256" key="5">
    <source>
        <dbReference type="ARBA" id="ARBA00023295"/>
    </source>
</evidence>
<keyword evidence="5 7" id="KW-0326">Glycosidase</keyword>
<sequence length="1007" mass="116181">MNQNTLYHEDPQQLHINTEKNRNYFIPFSPEQDAFAPREQSGRLFLLNGQWNFRYYDSFEDLEENFLEINEYARIPVPSNWQLHGYDVPQYTNVHYPIPYDPPYVPDQNPTGVYNRKFNVDLSDGLERFLNFEGVDSCFYLYINNQFVGYSQVSHMTSEFNITQYLVSGTNAVTVVVLKWCDGTYLEDQDKWRMSGIYRDVYLLSRPKHKIDGFRITSKLYDCYAKADITVDVTAAAEVTVKVFDESDELLGEKHLQDGETTALFSIDHPSLWNAEHPYLYKVTLQTEEELIGEKVGLREINVNNGVIRLNGAAVKFKGVNRHDCDPVTGAVINREQMLVDLHLMKQHNINSIRTSHYPNSPIFLQLCDELGFYVIDEADLESHGSVEAAHTQENNGDYSGIALLVVRDDYEKAILDRIDLMITRDINRPSVLLWSLGNEAGYSKNMEKAAKYVKQYDPTRLVHYQSMHELEGEEKADDSEAVLDVVSTMYSSSEWMQNDFLNNENEKRPFLLCEYSHAMGNSSGDLEDYWKVIYSNDRFGGGFIWEWCDHGIEIGKDSNGKAKYAYGGDFNEARHDGNFCIDGLVYPDRTPHTGLKEAKNVYRPIRIKPVSISDGIFEFINTYDFFDLSDKLECNVEVTDLGKAILKEKLDIEVPAKSSRIITMPRLAGLTGSSVYARFIFTQKQDAPWADKGYEVGFDQIAICAERRIIKPSSHGIAPIHYSEDKKHIHISGENFEYRFNKSIALFDRLLFNNRTLIEKPMEYNAFRAPTDNEWIKGEWNKFSLRNLTTKVYETSAEQSDTHVLIRSRIALGGHSYHNTFQLQTETIIFDSGEIKMKYAVQVADKRPYLPRFGVRLFMNHQFDQVEYYGYGPYESYSDKHRASYMGIFAQPISAMHEDYIKPQENSSHWGCEYVTIKAGDLKVNFEADQSFAFNASEYTQEELAAKKHHYELEKSGYSVVCIDYKQSGIGSASCGPFLMDQYQLNEKQFEFEFWIKPTETQFVNP</sequence>
<dbReference type="InterPro" id="IPR006101">
    <property type="entry name" value="Glyco_hydro_2"/>
</dbReference>
<dbReference type="EC" id="3.2.1.23" evidence="3 7"/>
<protein>
    <recommendedName>
        <fullName evidence="3 7">Beta-galactosidase</fullName>
        <ecNumber evidence="3 7">3.2.1.23</ecNumber>
    </recommendedName>
    <alternativeName>
        <fullName evidence="6 7">Lactase</fullName>
    </alternativeName>
</protein>
<evidence type="ECO:0000256" key="2">
    <source>
        <dbReference type="ARBA" id="ARBA00007401"/>
    </source>
</evidence>
<dbReference type="Gene3D" id="2.60.120.260">
    <property type="entry name" value="Galactose-binding domain-like"/>
    <property type="match status" value="1"/>
</dbReference>
<dbReference type="SMART" id="SM01038">
    <property type="entry name" value="Bgal_small_N"/>
    <property type="match status" value="1"/>
</dbReference>
<dbReference type="Pfam" id="PF02929">
    <property type="entry name" value="Bgal_small_N"/>
    <property type="match status" value="1"/>
</dbReference>
<dbReference type="RefSeq" id="WP_191201883.1">
    <property type="nucleotide sequence ID" value="NZ_JACXZA010000001.1"/>
</dbReference>
<evidence type="ECO:0000256" key="3">
    <source>
        <dbReference type="ARBA" id="ARBA00012756"/>
    </source>
</evidence>
<dbReference type="InterPro" id="IPR013783">
    <property type="entry name" value="Ig-like_fold"/>
</dbReference>
<dbReference type="SUPFAM" id="SSF49303">
    <property type="entry name" value="beta-Galactosidase/glucuronidase domain"/>
    <property type="match status" value="2"/>
</dbReference>
<feature type="domain" description="Beta galactosidase small chain/" evidence="8">
    <location>
        <begin position="731"/>
        <end position="998"/>
    </location>
</feature>
<dbReference type="InterPro" id="IPR011013">
    <property type="entry name" value="Gal_mutarotase_sf_dom"/>
</dbReference>
<evidence type="ECO:0000313" key="10">
    <source>
        <dbReference type="Proteomes" id="UP000609346"/>
    </source>
</evidence>
<dbReference type="SUPFAM" id="SSF49785">
    <property type="entry name" value="Galactose-binding domain-like"/>
    <property type="match status" value="1"/>
</dbReference>
<organism evidence="9 10">
    <name type="scientific">Paenibacillus terricola</name>
    <dbReference type="NCBI Taxonomy" id="2763503"/>
    <lineage>
        <taxon>Bacteria</taxon>
        <taxon>Bacillati</taxon>
        <taxon>Bacillota</taxon>
        <taxon>Bacilli</taxon>
        <taxon>Bacillales</taxon>
        <taxon>Paenibacillaceae</taxon>
        <taxon>Paenibacillus</taxon>
    </lineage>
</organism>
<dbReference type="InterPro" id="IPR008979">
    <property type="entry name" value="Galactose-bd-like_sf"/>
</dbReference>
<dbReference type="InterPro" id="IPR006103">
    <property type="entry name" value="Glyco_hydro_2_cat"/>
</dbReference>
<dbReference type="EMBL" id="JACXZA010000001">
    <property type="protein sequence ID" value="MBD3917599.1"/>
    <property type="molecule type" value="Genomic_DNA"/>
</dbReference>
<reference evidence="9 10" key="1">
    <citation type="submission" date="2020-09" db="EMBL/GenBank/DDBJ databases">
        <title>Paenibacillus sp. strain PR3 16S rRNA gene Genome sequencing and assembly.</title>
        <authorList>
            <person name="Kim J."/>
        </authorList>
    </citation>
    <scope>NUCLEOTIDE SEQUENCE [LARGE SCALE GENOMIC DNA]</scope>
    <source>
        <strain evidence="9 10">PR3</strain>
    </source>
</reference>
<name>A0ABR8MTW5_9BACL</name>
<comment type="caution">
    <text evidence="9">The sequence shown here is derived from an EMBL/GenBank/DDBJ whole genome shotgun (WGS) entry which is preliminary data.</text>
</comment>
<dbReference type="Pfam" id="PF02837">
    <property type="entry name" value="Glyco_hydro_2_N"/>
    <property type="match status" value="1"/>
</dbReference>
<comment type="catalytic activity">
    <reaction evidence="1 7">
        <text>Hydrolysis of terminal non-reducing beta-D-galactose residues in beta-D-galactosides.</text>
        <dbReference type="EC" id="3.2.1.23"/>
    </reaction>
</comment>
<dbReference type="SUPFAM" id="SSF51445">
    <property type="entry name" value="(Trans)glycosidases"/>
    <property type="match status" value="1"/>
</dbReference>
<evidence type="ECO:0000256" key="1">
    <source>
        <dbReference type="ARBA" id="ARBA00001412"/>
    </source>
</evidence>
<dbReference type="InterPro" id="IPR006102">
    <property type="entry name" value="Ig-like_GH2"/>
</dbReference>
<dbReference type="Proteomes" id="UP000609346">
    <property type="component" value="Unassembled WGS sequence"/>
</dbReference>
<evidence type="ECO:0000256" key="7">
    <source>
        <dbReference type="RuleBase" id="RU361154"/>
    </source>
</evidence>
<dbReference type="Pfam" id="PF02836">
    <property type="entry name" value="Glyco_hydro_2_C"/>
    <property type="match status" value="1"/>
</dbReference>
<dbReference type="InterPro" id="IPR050347">
    <property type="entry name" value="Bact_Beta-galactosidase"/>
</dbReference>
<keyword evidence="4 7" id="KW-0378">Hydrolase</keyword>
<proteinExistence type="inferred from homology"/>
<dbReference type="Pfam" id="PF00703">
    <property type="entry name" value="Glyco_hydro_2"/>
    <property type="match status" value="1"/>
</dbReference>
<dbReference type="Pfam" id="PF16353">
    <property type="entry name" value="LacZ_4"/>
    <property type="match status" value="1"/>
</dbReference>
<dbReference type="InterPro" id="IPR023230">
    <property type="entry name" value="Glyco_hydro_2_CS"/>
</dbReference>
<dbReference type="Gene3D" id="2.60.40.10">
    <property type="entry name" value="Immunoglobulins"/>
    <property type="match status" value="2"/>
</dbReference>